<evidence type="ECO:0000256" key="2">
    <source>
        <dbReference type="SAM" id="MobiDB-lite"/>
    </source>
</evidence>
<dbReference type="RefSeq" id="XP_028976768.2">
    <property type="nucleotide sequence ID" value="XM_029120935.2"/>
</dbReference>
<reference evidence="3" key="3">
    <citation type="submission" date="2025-08" db="UniProtKB">
        <authorList>
            <consortium name="Ensembl"/>
        </authorList>
    </citation>
    <scope>IDENTIFICATION</scope>
</reference>
<evidence type="ECO:0000313" key="3">
    <source>
        <dbReference type="Ensembl" id="ENSELUP00000023725.3"/>
    </source>
</evidence>
<evidence type="ECO:0000256" key="1">
    <source>
        <dbReference type="ARBA" id="ARBA00022999"/>
    </source>
</evidence>
<feature type="compositionally biased region" description="Low complexity" evidence="2">
    <location>
        <begin position="244"/>
        <end position="254"/>
    </location>
</feature>
<dbReference type="GeneTree" id="ENSGT00940000157357"/>
<feature type="compositionally biased region" description="Basic and acidic residues" evidence="2">
    <location>
        <begin position="257"/>
        <end position="266"/>
    </location>
</feature>
<reference evidence="4" key="1">
    <citation type="journal article" date="2014" name="PLoS ONE">
        <title>The genome and linkage map of the northern pike (Esox lucius): conserved synteny revealed between the salmonid sister group and the Neoteleostei.</title>
        <authorList>
            <person name="Rondeau E.B."/>
            <person name="Minkley D.R."/>
            <person name="Leong J.S."/>
            <person name="Messmer A.M."/>
            <person name="Jantzen J.R."/>
            <person name="von Schalburg K.R."/>
            <person name="Lemon C."/>
            <person name="Bird N.H."/>
            <person name="Koop B.F."/>
        </authorList>
    </citation>
    <scope>NUCLEOTIDE SEQUENCE</scope>
</reference>
<dbReference type="GeneID" id="105010901"/>
<evidence type="ECO:0000313" key="4">
    <source>
        <dbReference type="Proteomes" id="UP000265140"/>
    </source>
</evidence>
<dbReference type="PANTHER" id="PTHR14388">
    <property type="entry name" value="T CELL-SPECIFIC ADAPTER PROTEIN TSAD"/>
    <property type="match status" value="1"/>
</dbReference>
<feature type="compositionally biased region" description="Polar residues" evidence="2">
    <location>
        <begin position="433"/>
        <end position="450"/>
    </location>
</feature>
<sequence length="613" mass="65550">MLQQILKDMYIDPDVLEALNEDQKKTLFLKMRQEQVRRWKEREEKEGDHRPKPKTGTSKNVSWLLGRDGDVAVMVIGEVDELKTSKLICSGSAERKSPTLHDNASHQITPLKSNLVDRVGSEPFRTGRENLPTKTQPWIHLNVKQENGEELRTLPPLEQVGLNKELEVEAPEETPVLLSYRPHPKVGPSTLSLIPKTVTSPPVSSSSLSRISSSSPPPVSSSSPPPVSSSSPPPISSSSPPPVSSSSQTPFSSSKNLIRDTLEKSSAKASKKAITPTPVEPPPSVPKTVPMTPVDSPPSVPKTVPMTPVDSPPSVPKTVPMTPVEPPPSVPKTVPMTPVEPPPSVPKTVPMTPVEPPPSVPKTVPMTPVDSPPSVPKTVPMTPVDSPPSVPKTVPMTPVEPPPSVPKTVPMTPVEPPPSVPKTSKPSPLPSTIALSPTPRTTSPILSRVQTPPPPIATSFQTPSFSRSPVPSIYTPAPFHRAIGASSVARGTAIRESLKNTAKTHSPEKVDVTPLSGTSRLHPQEPAEAQPQETPSSRDIRVTAASRRAMSEDVLSEGGVDTLTGRGRVAQLMKTFSVKSPPTPVQSPPPRGNKPPIPSKPCHLRLTPSPSLR</sequence>
<keyword evidence="1" id="KW-0727">SH2 domain</keyword>
<name>A0A3P8Z4T3_ESOLU</name>
<feature type="compositionally biased region" description="Pro residues" evidence="2">
    <location>
        <begin position="581"/>
        <end position="599"/>
    </location>
</feature>
<feature type="region of interest" description="Disordered" evidence="2">
    <location>
        <begin position="494"/>
        <end position="613"/>
    </location>
</feature>
<feature type="compositionally biased region" description="Basic and acidic residues" evidence="2">
    <location>
        <begin position="37"/>
        <end position="50"/>
    </location>
</feature>
<feature type="compositionally biased region" description="Low complexity" evidence="2">
    <location>
        <begin position="421"/>
        <end position="432"/>
    </location>
</feature>
<accession>A0A3P8Z4T3</accession>
<feature type="compositionally biased region" description="Low complexity" evidence="2">
    <location>
        <begin position="200"/>
        <end position="214"/>
    </location>
</feature>
<organism evidence="3 4">
    <name type="scientific">Esox lucius</name>
    <name type="common">Northern pike</name>
    <dbReference type="NCBI Taxonomy" id="8010"/>
    <lineage>
        <taxon>Eukaryota</taxon>
        <taxon>Metazoa</taxon>
        <taxon>Chordata</taxon>
        <taxon>Craniata</taxon>
        <taxon>Vertebrata</taxon>
        <taxon>Euteleostomi</taxon>
        <taxon>Actinopterygii</taxon>
        <taxon>Neopterygii</taxon>
        <taxon>Teleostei</taxon>
        <taxon>Protacanthopterygii</taxon>
        <taxon>Esociformes</taxon>
        <taxon>Esocidae</taxon>
        <taxon>Esox</taxon>
    </lineage>
</organism>
<evidence type="ECO:0008006" key="5">
    <source>
        <dbReference type="Google" id="ProtNLM"/>
    </source>
</evidence>
<dbReference type="Bgee" id="ENSELUG00000022554">
    <property type="expression patterns" value="Expressed in pharyngeal gill and 14 other cell types or tissues"/>
</dbReference>
<dbReference type="PANTHER" id="PTHR14388:SF5">
    <property type="entry name" value="SH2 DOMAIN-CONTAINING PROTEIN 4A"/>
    <property type="match status" value="1"/>
</dbReference>
<feature type="region of interest" description="Disordered" evidence="2">
    <location>
        <begin position="37"/>
        <end position="62"/>
    </location>
</feature>
<dbReference type="GO" id="GO:0005737">
    <property type="term" value="C:cytoplasm"/>
    <property type="evidence" value="ECO:0007669"/>
    <property type="project" value="TreeGrafter"/>
</dbReference>
<dbReference type="Ensembl" id="ENSELUT00000035010.3">
    <property type="protein sequence ID" value="ENSELUP00000023725.3"/>
    <property type="gene ID" value="ENSELUG00000022554.3"/>
</dbReference>
<proteinExistence type="predicted"/>
<feature type="compositionally biased region" description="Polar residues" evidence="2">
    <location>
        <begin position="458"/>
        <end position="469"/>
    </location>
</feature>
<protein>
    <recommendedName>
        <fullName evidence="5">SH2 domain-containing protein</fullName>
    </recommendedName>
</protein>
<dbReference type="Proteomes" id="UP000265140">
    <property type="component" value="Chromosome 7"/>
</dbReference>
<keyword evidence="4" id="KW-1185">Reference proteome</keyword>
<reference evidence="3" key="4">
    <citation type="submission" date="2025-09" db="UniProtKB">
        <authorList>
            <consortium name="Ensembl"/>
        </authorList>
    </citation>
    <scope>IDENTIFICATION</scope>
</reference>
<feature type="compositionally biased region" description="Pro residues" evidence="2">
    <location>
        <begin position="215"/>
        <end position="243"/>
    </location>
</feature>
<dbReference type="AlphaFoldDB" id="A0A3P8Z4T3"/>
<reference evidence="3" key="2">
    <citation type="submission" date="2020-02" db="EMBL/GenBank/DDBJ databases">
        <title>Esox lucius (northern pike) genome, fEsoLuc1, primary haplotype.</title>
        <authorList>
            <person name="Myers G."/>
            <person name="Karagic N."/>
            <person name="Meyer A."/>
            <person name="Pippel M."/>
            <person name="Reichard M."/>
            <person name="Winkler S."/>
            <person name="Tracey A."/>
            <person name="Sims Y."/>
            <person name="Howe K."/>
            <person name="Rhie A."/>
            <person name="Formenti G."/>
            <person name="Durbin R."/>
            <person name="Fedrigo O."/>
            <person name="Jarvis E.D."/>
        </authorList>
    </citation>
    <scope>NUCLEOTIDE SEQUENCE [LARGE SCALE GENOMIC DNA]</scope>
</reference>
<feature type="region of interest" description="Disordered" evidence="2">
    <location>
        <begin position="174"/>
        <end position="471"/>
    </location>
</feature>